<feature type="region of interest" description="Disordered" evidence="1">
    <location>
        <begin position="36"/>
        <end position="80"/>
    </location>
</feature>
<keyword evidence="3" id="KW-1185">Reference proteome</keyword>
<gene>
    <name evidence="2" type="ORF">EI97DRAFT_431354</name>
</gene>
<evidence type="ECO:0000313" key="2">
    <source>
        <dbReference type="EMBL" id="KAF2279151.1"/>
    </source>
</evidence>
<name>A0A6A6JR87_WESOR</name>
<reference evidence="2" key="1">
    <citation type="journal article" date="2020" name="Stud. Mycol.">
        <title>101 Dothideomycetes genomes: a test case for predicting lifestyles and emergence of pathogens.</title>
        <authorList>
            <person name="Haridas S."/>
            <person name="Albert R."/>
            <person name="Binder M."/>
            <person name="Bloem J."/>
            <person name="Labutti K."/>
            <person name="Salamov A."/>
            <person name="Andreopoulos B."/>
            <person name="Baker S."/>
            <person name="Barry K."/>
            <person name="Bills G."/>
            <person name="Bluhm B."/>
            <person name="Cannon C."/>
            <person name="Castanera R."/>
            <person name="Culley D."/>
            <person name="Daum C."/>
            <person name="Ezra D."/>
            <person name="Gonzalez J."/>
            <person name="Henrissat B."/>
            <person name="Kuo A."/>
            <person name="Liang C."/>
            <person name="Lipzen A."/>
            <person name="Lutzoni F."/>
            <person name="Magnuson J."/>
            <person name="Mondo S."/>
            <person name="Nolan M."/>
            <person name="Ohm R."/>
            <person name="Pangilinan J."/>
            <person name="Park H.-J."/>
            <person name="Ramirez L."/>
            <person name="Alfaro M."/>
            <person name="Sun H."/>
            <person name="Tritt A."/>
            <person name="Yoshinaga Y."/>
            <person name="Zwiers L.-H."/>
            <person name="Turgeon B."/>
            <person name="Goodwin S."/>
            <person name="Spatafora J."/>
            <person name="Crous P."/>
            <person name="Grigoriev I."/>
        </authorList>
    </citation>
    <scope>NUCLEOTIDE SEQUENCE</scope>
    <source>
        <strain evidence="2">CBS 379.55</strain>
    </source>
</reference>
<sequence>MLTVKINPISNPSDSKLWPATSLNRNILMAQFTNENPQHGQHQVKTRRGLHAPWSSGEDIRSRGSRRESRARPGSTKSVTTGTLSMAKEDAGDQQLFWQYLIGDVAVQKPLVPSTTIIVHMTPILETPSIADSPNPASIYRAVPLCGGATATYPRILKEHA</sequence>
<dbReference type="GeneID" id="54551088"/>
<dbReference type="Proteomes" id="UP000800097">
    <property type="component" value="Unassembled WGS sequence"/>
</dbReference>
<dbReference type="AlphaFoldDB" id="A0A6A6JR87"/>
<evidence type="ECO:0000313" key="3">
    <source>
        <dbReference type="Proteomes" id="UP000800097"/>
    </source>
</evidence>
<protein>
    <submittedName>
        <fullName evidence="2">Uncharacterized protein</fullName>
    </submittedName>
</protein>
<proteinExistence type="predicted"/>
<evidence type="ECO:0000256" key="1">
    <source>
        <dbReference type="SAM" id="MobiDB-lite"/>
    </source>
</evidence>
<dbReference type="RefSeq" id="XP_033656690.1">
    <property type="nucleotide sequence ID" value="XM_033797913.1"/>
</dbReference>
<dbReference type="EMBL" id="ML986487">
    <property type="protein sequence ID" value="KAF2279151.1"/>
    <property type="molecule type" value="Genomic_DNA"/>
</dbReference>
<organism evidence="2 3">
    <name type="scientific">Westerdykella ornata</name>
    <dbReference type="NCBI Taxonomy" id="318751"/>
    <lineage>
        <taxon>Eukaryota</taxon>
        <taxon>Fungi</taxon>
        <taxon>Dikarya</taxon>
        <taxon>Ascomycota</taxon>
        <taxon>Pezizomycotina</taxon>
        <taxon>Dothideomycetes</taxon>
        <taxon>Pleosporomycetidae</taxon>
        <taxon>Pleosporales</taxon>
        <taxon>Sporormiaceae</taxon>
        <taxon>Westerdykella</taxon>
    </lineage>
</organism>
<feature type="compositionally biased region" description="Basic and acidic residues" evidence="1">
    <location>
        <begin position="58"/>
        <end position="71"/>
    </location>
</feature>
<accession>A0A6A6JR87</accession>